<dbReference type="Pfam" id="PF13828">
    <property type="entry name" value="DUF4190"/>
    <property type="match status" value="1"/>
</dbReference>
<dbReference type="InterPro" id="IPR025241">
    <property type="entry name" value="DUF4190"/>
</dbReference>
<organism evidence="4 5">
    <name type="scientific">Luteolibacter luteus</name>
    <dbReference type="NCBI Taxonomy" id="2728835"/>
    <lineage>
        <taxon>Bacteria</taxon>
        <taxon>Pseudomonadati</taxon>
        <taxon>Verrucomicrobiota</taxon>
        <taxon>Verrucomicrobiia</taxon>
        <taxon>Verrucomicrobiales</taxon>
        <taxon>Verrucomicrobiaceae</taxon>
        <taxon>Luteolibacter</taxon>
    </lineage>
</organism>
<proteinExistence type="predicted"/>
<keyword evidence="1" id="KW-1133">Transmembrane helix</keyword>
<evidence type="ECO:0000313" key="4">
    <source>
        <dbReference type="EMBL" id="QJE98442.1"/>
    </source>
</evidence>
<feature type="domain" description="DUF4190" evidence="2">
    <location>
        <begin position="86"/>
        <end position="150"/>
    </location>
</feature>
<feature type="domain" description="GYF" evidence="3">
    <location>
        <begin position="4"/>
        <end position="53"/>
    </location>
</feature>
<gene>
    <name evidence="4" type="ORF">HHL09_22530</name>
</gene>
<sequence length="165" mass="17204">MPQWYYGSAAGQSGPVEEHEIRALIAAGTVVPETLVWRDGMKDWTPMRAVPEFSGQPLAAYPAPYHAPFSGAPGYPVIPVIPNSGLAIASMVCGIVGICTCYFAIFLGIPAVICGHMALSQINNSQLPMGGRGMAIAGLVLGYLEILITVGFGIFLGIAIATGNP</sequence>
<keyword evidence="1" id="KW-0812">Transmembrane</keyword>
<evidence type="ECO:0000256" key="1">
    <source>
        <dbReference type="SAM" id="Phobius"/>
    </source>
</evidence>
<protein>
    <submittedName>
        <fullName evidence="4">DUF4190 domain-containing protein</fullName>
    </submittedName>
</protein>
<dbReference type="Proteomes" id="UP000501812">
    <property type="component" value="Chromosome"/>
</dbReference>
<accession>A0A858RNJ8</accession>
<dbReference type="AlphaFoldDB" id="A0A858RNJ8"/>
<dbReference type="InterPro" id="IPR025640">
    <property type="entry name" value="GYF_2"/>
</dbReference>
<reference evidence="4 5" key="1">
    <citation type="submission" date="2020-04" db="EMBL/GenBank/DDBJ databases">
        <title>Luteolibacter sp. G-1-1-1 isolated from soil.</title>
        <authorList>
            <person name="Dahal R.H."/>
        </authorList>
    </citation>
    <scope>NUCLEOTIDE SEQUENCE [LARGE SCALE GENOMIC DNA]</scope>
    <source>
        <strain evidence="4 5">G-1-1-1</strain>
    </source>
</reference>
<keyword evidence="5" id="KW-1185">Reference proteome</keyword>
<dbReference type="EMBL" id="CP051774">
    <property type="protein sequence ID" value="QJE98442.1"/>
    <property type="molecule type" value="Genomic_DNA"/>
</dbReference>
<feature type="transmembrane region" description="Helical" evidence="1">
    <location>
        <begin position="134"/>
        <end position="161"/>
    </location>
</feature>
<evidence type="ECO:0000313" key="5">
    <source>
        <dbReference type="Proteomes" id="UP000501812"/>
    </source>
</evidence>
<dbReference type="KEGG" id="luo:HHL09_22530"/>
<dbReference type="RefSeq" id="WP_169456928.1">
    <property type="nucleotide sequence ID" value="NZ_CP051774.1"/>
</dbReference>
<evidence type="ECO:0000259" key="2">
    <source>
        <dbReference type="Pfam" id="PF13828"/>
    </source>
</evidence>
<feature type="transmembrane region" description="Helical" evidence="1">
    <location>
        <begin position="86"/>
        <end position="113"/>
    </location>
</feature>
<name>A0A858RNJ8_9BACT</name>
<keyword evidence="1" id="KW-0472">Membrane</keyword>
<dbReference type="Pfam" id="PF14237">
    <property type="entry name" value="GYF_2"/>
    <property type="match status" value="1"/>
</dbReference>
<evidence type="ECO:0000259" key="3">
    <source>
        <dbReference type="Pfam" id="PF14237"/>
    </source>
</evidence>